<dbReference type="RefSeq" id="WP_264742764.1">
    <property type="nucleotide sequence ID" value="NZ_JAPDHV010000002.1"/>
</dbReference>
<evidence type="ECO:0000313" key="2">
    <source>
        <dbReference type="Proteomes" id="UP001163719"/>
    </source>
</evidence>
<protein>
    <submittedName>
        <fullName evidence="1">Uncharacterized protein</fullName>
    </submittedName>
</protein>
<dbReference type="EMBL" id="JAPDHV010000002">
    <property type="protein sequence ID" value="MCW3160819.1"/>
    <property type="molecule type" value="Genomic_DNA"/>
</dbReference>
<proteinExistence type="predicted"/>
<organism evidence="1 2">
    <name type="scientific">Chryseobacterium oryctis</name>
    <dbReference type="NCBI Taxonomy" id="2952618"/>
    <lineage>
        <taxon>Bacteria</taxon>
        <taxon>Pseudomonadati</taxon>
        <taxon>Bacteroidota</taxon>
        <taxon>Flavobacteriia</taxon>
        <taxon>Flavobacteriales</taxon>
        <taxon>Weeksellaceae</taxon>
        <taxon>Chryseobacterium group</taxon>
        <taxon>Chryseobacterium</taxon>
    </lineage>
</organism>
<keyword evidence="2" id="KW-1185">Reference proteome</keyword>
<name>A0ABT3HM54_9FLAO</name>
<accession>A0ABT3HM54</accession>
<evidence type="ECO:0000313" key="1">
    <source>
        <dbReference type="EMBL" id="MCW3160819.1"/>
    </source>
</evidence>
<reference evidence="1" key="1">
    <citation type="submission" date="2022-10" db="EMBL/GenBank/DDBJ databases">
        <title>Chryseobacterium babae sp. nov. isolated from the gut of the beetle Oryctes rhinoceros, and Chryseobacterium kimseyorum sp. nov., isolated from a stick insect rearing cage.</title>
        <authorList>
            <person name="Shelomi M."/>
            <person name="Han C.-J."/>
            <person name="Chen W.-M."/>
            <person name="Chen H.-K."/>
            <person name="Liaw S.-J."/>
            <person name="Muhle E."/>
            <person name="Clermont D."/>
        </authorList>
    </citation>
    <scope>NUCLEOTIDE SEQUENCE</scope>
    <source>
        <strain evidence="1">WLa1L2M3</strain>
    </source>
</reference>
<gene>
    <name evidence="1" type="ORF">OH806_06000</name>
</gene>
<comment type="caution">
    <text evidence="1">The sequence shown here is derived from an EMBL/GenBank/DDBJ whole genome shotgun (WGS) entry which is preliminary data.</text>
</comment>
<dbReference type="Proteomes" id="UP001163719">
    <property type="component" value="Unassembled WGS sequence"/>
</dbReference>
<sequence length="65" mass="7694">MKKHPPIKPQVTSQQLRFDFEKMSIKVESRKAEGRVISIDEGFNQIKKRERDSLIKYVLNNTKSF</sequence>